<sequence>MKVAVKNIENKEVGQVDLDDAVFNVDVKAALLHRMVNYQLAKRRAGTHDTKEIGEVSGTGKKPFNQKGGGRARQGSLRSPQMRGGAVVFGPTPRSYVHDLPKKVRALALRMALSDKMKNNKLVVLDSAVAKDHKTKPMAAAFAKLGLTSALIVCGKEVDANFARATNNLPRIDVLPSQGANVYDILRRDTLVLTKEAVEDLTARLKAPTE</sequence>
<dbReference type="Gene3D" id="3.40.1370.10">
    <property type="match status" value="1"/>
</dbReference>
<dbReference type="GO" id="GO:1990904">
    <property type="term" value="C:ribonucleoprotein complex"/>
    <property type="evidence" value="ECO:0007669"/>
    <property type="project" value="UniProtKB-KW"/>
</dbReference>
<dbReference type="NCBIfam" id="TIGR03953">
    <property type="entry name" value="rplD_bact"/>
    <property type="match status" value="1"/>
</dbReference>
<comment type="function">
    <text evidence="5">One of the primary rRNA binding proteins, this protein initially binds near the 5'-end of the 23S rRNA. It is important during the early stages of 50S assembly. It makes multiple contacts with different domains of the 23S rRNA in the assembled 50S subunit and ribosome.</text>
</comment>
<evidence type="ECO:0000313" key="7">
    <source>
        <dbReference type="EMBL" id="QQG36209.1"/>
    </source>
</evidence>
<proteinExistence type="inferred from homology"/>
<evidence type="ECO:0000256" key="1">
    <source>
        <dbReference type="ARBA" id="ARBA00010528"/>
    </source>
</evidence>
<evidence type="ECO:0000256" key="5">
    <source>
        <dbReference type="HAMAP-Rule" id="MF_01328"/>
    </source>
</evidence>
<dbReference type="EMBL" id="CP066681">
    <property type="protein sequence ID" value="QQG36209.1"/>
    <property type="molecule type" value="Genomic_DNA"/>
</dbReference>
<dbReference type="GO" id="GO:0006412">
    <property type="term" value="P:translation"/>
    <property type="evidence" value="ECO:0007669"/>
    <property type="project" value="UniProtKB-UniRule"/>
</dbReference>
<evidence type="ECO:0000256" key="3">
    <source>
        <dbReference type="ARBA" id="ARBA00023274"/>
    </source>
</evidence>
<gene>
    <name evidence="5 7" type="primary">rplD</name>
    <name evidence="7" type="ORF">HYS17_12105</name>
</gene>
<dbReference type="AlphaFoldDB" id="A0A7T5R2B5"/>
<dbReference type="HAMAP" id="MF_01328_B">
    <property type="entry name" value="Ribosomal_uL4_B"/>
    <property type="match status" value="1"/>
</dbReference>
<keyword evidence="5" id="KW-0699">rRNA-binding</keyword>
<keyword evidence="3 5" id="KW-0687">Ribonucleoprotein</keyword>
<dbReference type="GO" id="GO:0005840">
    <property type="term" value="C:ribosome"/>
    <property type="evidence" value="ECO:0007669"/>
    <property type="project" value="UniProtKB-KW"/>
</dbReference>
<comment type="similarity">
    <text evidence="1 5">Belongs to the universal ribosomal protein uL4 family.</text>
</comment>
<evidence type="ECO:0000256" key="4">
    <source>
        <dbReference type="ARBA" id="ARBA00035244"/>
    </source>
</evidence>
<evidence type="ECO:0000313" key="8">
    <source>
        <dbReference type="Proteomes" id="UP000595362"/>
    </source>
</evidence>
<dbReference type="InterPro" id="IPR002136">
    <property type="entry name" value="Ribosomal_uL4"/>
</dbReference>
<name>A0A7T5R2B5_9BACT</name>
<accession>A0A7T5R2B5</accession>
<evidence type="ECO:0000256" key="2">
    <source>
        <dbReference type="ARBA" id="ARBA00022980"/>
    </source>
</evidence>
<dbReference type="InterPro" id="IPR013005">
    <property type="entry name" value="Ribosomal_uL4-like"/>
</dbReference>
<dbReference type="Pfam" id="PF00573">
    <property type="entry name" value="Ribosomal_L4"/>
    <property type="match status" value="1"/>
</dbReference>
<keyword evidence="5" id="KW-0694">RNA-binding</keyword>
<dbReference type="PANTHER" id="PTHR10746">
    <property type="entry name" value="50S RIBOSOMAL PROTEIN L4"/>
    <property type="match status" value="1"/>
</dbReference>
<dbReference type="GO" id="GO:0019843">
    <property type="term" value="F:rRNA binding"/>
    <property type="evidence" value="ECO:0007669"/>
    <property type="project" value="UniProtKB-UniRule"/>
</dbReference>
<dbReference type="PANTHER" id="PTHR10746:SF6">
    <property type="entry name" value="LARGE RIBOSOMAL SUBUNIT PROTEIN UL4M"/>
    <property type="match status" value="1"/>
</dbReference>
<comment type="function">
    <text evidence="5">Forms part of the polypeptide exit tunnel.</text>
</comment>
<reference evidence="7 8" key="1">
    <citation type="submission" date="2020-07" db="EMBL/GenBank/DDBJ databases">
        <title>Huge and variable diversity of episymbiotic CPR bacteria and DPANN archaea in groundwater ecosystems.</title>
        <authorList>
            <person name="He C.Y."/>
            <person name="Keren R."/>
            <person name="Whittaker M."/>
            <person name="Farag I.F."/>
            <person name="Doudna J."/>
            <person name="Cate J.H.D."/>
            <person name="Banfield J.F."/>
        </authorList>
    </citation>
    <scope>NUCLEOTIDE SEQUENCE [LARGE SCALE GENOMIC DNA]</scope>
    <source>
        <strain evidence="7">NC_groundwater_70_Ag_B-0.1um_54_66</strain>
    </source>
</reference>
<dbReference type="SUPFAM" id="SSF52166">
    <property type="entry name" value="Ribosomal protein L4"/>
    <property type="match status" value="1"/>
</dbReference>
<evidence type="ECO:0000256" key="6">
    <source>
        <dbReference type="SAM" id="MobiDB-lite"/>
    </source>
</evidence>
<dbReference type="GO" id="GO:0003735">
    <property type="term" value="F:structural constituent of ribosome"/>
    <property type="evidence" value="ECO:0007669"/>
    <property type="project" value="InterPro"/>
</dbReference>
<dbReference type="InterPro" id="IPR023574">
    <property type="entry name" value="Ribosomal_uL4_dom_sf"/>
</dbReference>
<dbReference type="Proteomes" id="UP000595362">
    <property type="component" value="Chromosome"/>
</dbReference>
<feature type="region of interest" description="Disordered" evidence="6">
    <location>
        <begin position="46"/>
        <end position="84"/>
    </location>
</feature>
<organism evidence="7 8">
    <name type="scientific">Micavibrio aeruginosavorus</name>
    <dbReference type="NCBI Taxonomy" id="349221"/>
    <lineage>
        <taxon>Bacteria</taxon>
        <taxon>Pseudomonadati</taxon>
        <taxon>Bdellovibrionota</taxon>
        <taxon>Bdellovibrionia</taxon>
        <taxon>Bdellovibrionales</taxon>
        <taxon>Pseudobdellovibrionaceae</taxon>
        <taxon>Micavibrio</taxon>
    </lineage>
</organism>
<protein>
    <recommendedName>
        <fullName evidence="4 5">Large ribosomal subunit protein uL4</fullName>
    </recommendedName>
</protein>
<comment type="subunit">
    <text evidence="5">Part of the 50S ribosomal subunit.</text>
</comment>
<keyword evidence="2 5" id="KW-0689">Ribosomal protein</keyword>